<name>A0ABV9C192_9GAMM</name>
<dbReference type="InterPro" id="IPR045179">
    <property type="entry name" value="YgfZ/GcvT"/>
</dbReference>
<evidence type="ECO:0000313" key="2">
    <source>
        <dbReference type="Proteomes" id="UP001595961"/>
    </source>
</evidence>
<dbReference type="NCBIfam" id="TIGR03317">
    <property type="entry name" value="ygfZ_signature"/>
    <property type="match status" value="1"/>
</dbReference>
<dbReference type="Proteomes" id="UP001595961">
    <property type="component" value="Unassembled WGS sequence"/>
</dbReference>
<dbReference type="SUPFAM" id="SSF103025">
    <property type="entry name" value="Folate-binding domain"/>
    <property type="match status" value="1"/>
</dbReference>
<keyword evidence="2" id="KW-1185">Reference proteome</keyword>
<sequence length="265" mass="28950">MPTHYSAQTLLIEGPDARAFAQAQFSSDVQSLAIGQWQFSAWLDAQGRVRALFHLARLADDTLLLLLRGGEAAPMAQSLQRFVFRSKLKLTAHEPRTLGTGPALDTYALRREGDATIFGCGEHSLVVGASADDAWRLPQIRAGWPWLPDNTLDQCLAPALSLERLQAVAFEKGCYPGQEIVARLHYRGGHKRHMHCVVLSQPLQAGTVLRHEGKEVAQLLDVAADAQSIEALAVIGDDIVSQFDNGALHRVDGDVSMRVTDSWPA</sequence>
<dbReference type="EMBL" id="JBHSGA010000013">
    <property type="protein sequence ID" value="MFC4526455.1"/>
    <property type="molecule type" value="Genomic_DNA"/>
</dbReference>
<reference evidence="2" key="1">
    <citation type="journal article" date="2019" name="Int. J. Syst. Evol. Microbiol.">
        <title>The Global Catalogue of Microorganisms (GCM) 10K type strain sequencing project: providing services to taxonomists for standard genome sequencing and annotation.</title>
        <authorList>
            <consortium name="The Broad Institute Genomics Platform"/>
            <consortium name="The Broad Institute Genome Sequencing Center for Infectious Disease"/>
            <person name="Wu L."/>
            <person name="Ma J."/>
        </authorList>
    </citation>
    <scope>NUCLEOTIDE SEQUENCE [LARGE SCALE GENOMIC DNA]</scope>
    <source>
        <strain evidence="2">CCM 4481</strain>
    </source>
</reference>
<gene>
    <name evidence="1" type="ORF">ACFO5W_07355</name>
</gene>
<dbReference type="PANTHER" id="PTHR22602">
    <property type="entry name" value="TRANSFERASE CAF17, MITOCHONDRIAL-RELATED"/>
    <property type="match status" value="1"/>
</dbReference>
<evidence type="ECO:0000313" key="1">
    <source>
        <dbReference type="EMBL" id="MFC4526455.1"/>
    </source>
</evidence>
<dbReference type="Gene3D" id="3.30.70.1400">
    <property type="entry name" value="Aminomethyltransferase beta-barrel domains"/>
    <property type="match status" value="1"/>
</dbReference>
<dbReference type="InterPro" id="IPR017703">
    <property type="entry name" value="YgfZ/GCV_T_CS"/>
</dbReference>
<organism evidence="1 2">
    <name type="scientific">Dyella halodurans</name>
    <dbReference type="NCBI Taxonomy" id="1920171"/>
    <lineage>
        <taxon>Bacteria</taxon>
        <taxon>Pseudomonadati</taxon>
        <taxon>Pseudomonadota</taxon>
        <taxon>Gammaproteobacteria</taxon>
        <taxon>Lysobacterales</taxon>
        <taxon>Rhodanobacteraceae</taxon>
        <taxon>Dyella</taxon>
    </lineage>
</organism>
<proteinExistence type="predicted"/>
<accession>A0ABV9C192</accession>
<protein>
    <submittedName>
        <fullName evidence="1">YgfZ/GcvT domain-containing protein</fullName>
    </submittedName>
</protein>
<comment type="caution">
    <text evidence="1">The sequence shown here is derived from an EMBL/GenBank/DDBJ whole genome shotgun (WGS) entry which is preliminary data.</text>
</comment>
<dbReference type="RefSeq" id="WP_266151203.1">
    <property type="nucleotide sequence ID" value="NZ_CP064028.1"/>
</dbReference>
<dbReference type="Gene3D" id="2.40.30.160">
    <property type="match status" value="1"/>
</dbReference>
<dbReference type="PANTHER" id="PTHR22602:SF0">
    <property type="entry name" value="TRANSFERASE CAF17, MITOCHONDRIAL-RELATED"/>
    <property type="match status" value="1"/>
</dbReference>